<protein>
    <recommendedName>
        <fullName evidence="4">Alkylmercury lyase</fullName>
        <ecNumber evidence="3">4.99.1.2</ecNumber>
    </recommendedName>
    <alternativeName>
        <fullName evidence="9">Organomercurial lyase</fullName>
    </alternativeName>
</protein>
<gene>
    <name evidence="11" type="ORF">AWC14_22610</name>
</gene>
<comment type="function">
    <text evidence="8">Cleaves the carbon-mercury bond of organomercurials such as phenylmercuric acetate. One product is Hg(2+), which is subsequently detoxified by the mercuric reductase.</text>
</comment>
<dbReference type="GO" id="GO:0046689">
    <property type="term" value="P:response to mercury ion"/>
    <property type="evidence" value="ECO:0007669"/>
    <property type="project" value="UniProtKB-KW"/>
</dbReference>
<keyword evidence="12" id="KW-1185">Reference proteome</keyword>
<comment type="similarity">
    <text evidence="2">Belongs to the MerB family.</text>
</comment>
<evidence type="ECO:0000256" key="7">
    <source>
        <dbReference type="ARBA" id="ARBA00023239"/>
    </source>
</evidence>
<sequence>MNGLRKSMAEFIRRDVARFTTPMIRLVAEGRPVALERLATVSGVPVAEIDSWLRAQPGTDWDDDGRLLGFGLTQRPTRHRYIVDGRGLFTFCAADALIFTPILGRPATVESSCLTTGQPIRVELTPEAVTSVDPPTTVVSVVELACDASDIRGSCCDHGHFFASENAAREWRRAHPDGDVRPVRELFDIAVDVCRELGWTHA</sequence>
<dbReference type="Gene3D" id="3.30.450.410">
    <property type="match status" value="1"/>
</dbReference>
<dbReference type="Pfam" id="PF03243">
    <property type="entry name" value="MerB"/>
    <property type="match status" value="1"/>
</dbReference>
<keyword evidence="7" id="KW-0456">Lyase</keyword>
<evidence type="ECO:0000256" key="8">
    <source>
        <dbReference type="ARBA" id="ARBA00025326"/>
    </source>
</evidence>
<keyword evidence="5" id="KW-0475">Mercuric resistance</keyword>
<dbReference type="InterPro" id="IPR053717">
    <property type="entry name" value="MerB_lyase_sf"/>
</dbReference>
<dbReference type="InterPro" id="IPR024259">
    <property type="entry name" value="MerB_HTH_dom"/>
</dbReference>
<dbReference type="GO" id="GO:0018836">
    <property type="term" value="F:alkylmercury lyase activity"/>
    <property type="evidence" value="ECO:0007669"/>
    <property type="project" value="UniProtKB-EC"/>
</dbReference>
<organism evidence="11 12">
    <name type="scientific">Mycobacterium kyorinense</name>
    <dbReference type="NCBI Taxonomy" id="487514"/>
    <lineage>
        <taxon>Bacteria</taxon>
        <taxon>Bacillati</taxon>
        <taxon>Actinomycetota</taxon>
        <taxon>Actinomycetes</taxon>
        <taxon>Mycobacteriales</taxon>
        <taxon>Mycobacteriaceae</taxon>
        <taxon>Mycobacterium</taxon>
    </lineage>
</organism>
<comment type="catalytic activity">
    <reaction evidence="1">
        <text>an alkylmercury + H(+) = an alkane + Hg(2+)</text>
        <dbReference type="Rhea" id="RHEA:18777"/>
        <dbReference type="ChEBI" id="CHEBI:15378"/>
        <dbReference type="ChEBI" id="CHEBI:16793"/>
        <dbReference type="ChEBI" id="CHEBI:18310"/>
        <dbReference type="ChEBI" id="CHEBI:83725"/>
        <dbReference type="EC" id="4.99.1.2"/>
    </reaction>
</comment>
<dbReference type="AlphaFoldDB" id="A0A1X1YD08"/>
<reference evidence="11 12" key="1">
    <citation type="submission" date="2016-01" db="EMBL/GenBank/DDBJ databases">
        <title>The new phylogeny of the genus Mycobacterium.</title>
        <authorList>
            <person name="Tarcisio F."/>
            <person name="Conor M."/>
            <person name="Antonella G."/>
            <person name="Elisabetta G."/>
            <person name="Giulia F.S."/>
            <person name="Sara T."/>
            <person name="Anna F."/>
            <person name="Clotilde B."/>
            <person name="Roberto B."/>
            <person name="Veronica D.S."/>
            <person name="Fabio R."/>
            <person name="Monica P."/>
            <person name="Olivier J."/>
            <person name="Enrico T."/>
            <person name="Nicola S."/>
        </authorList>
    </citation>
    <scope>NUCLEOTIDE SEQUENCE [LARGE SCALE GENOMIC DNA]</scope>
    <source>
        <strain evidence="11 12">DSM 45166</strain>
    </source>
</reference>
<evidence type="ECO:0000256" key="5">
    <source>
        <dbReference type="ARBA" id="ARBA00022466"/>
    </source>
</evidence>
<evidence type="ECO:0000256" key="2">
    <source>
        <dbReference type="ARBA" id="ARBA00009443"/>
    </source>
</evidence>
<dbReference type="Pfam" id="PF12324">
    <property type="entry name" value="HTH_15"/>
    <property type="match status" value="1"/>
</dbReference>
<proteinExistence type="inferred from homology"/>
<name>A0A1X1YD08_9MYCO</name>
<evidence type="ECO:0000256" key="6">
    <source>
        <dbReference type="ARBA" id="ARBA00022914"/>
    </source>
</evidence>
<keyword evidence="6" id="KW-0476">Mercury</keyword>
<dbReference type="SUPFAM" id="SSF160387">
    <property type="entry name" value="NosL/MerB-like"/>
    <property type="match status" value="1"/>
</dbReference>
<dbReference type="Proteomes" id="UP000193487">
    <property type="component" value="Unassembled WGS sequence"/>
</dbReference>
<evidence type="ECO:0000256" key="1">
    <source>
        <dbReference type="ARBA" id="ARBA00000165"/>
    </source>
</evidence>
<evidence type="ECO:0000259" key="10">
    <source>
        <dbReference type="Pfam" id="PF12324"/>
    </source>
</evidence>
<comment type="caution">
    <text evidence="11">The sequence shown here is derived from an EMBL/GenBank/DDBJ whole genome shotgun (WGS) entry which is preliminary data.</text>
</comment>
<dbReference type="NCBIfam" id="NF009710">
    <property type="entry name" value="PRK13239.1"/>
    <property type="match status" value="1"/>
</dbReference>
<dbReference type="InterPro" id="IPR004927">
    <property type="entry name" value="MerB"/>
</dbReference>
<evidence type="ECO:0000313" key="12">
    <source>
        <dbReference type="Proteomes" id="UP000193487"/>
    </source>
</evidence>
<dbReference type="PRINTS" id="PR01699">
    <property type="entry name" value="ORGNOHGLYASE"/>
</dbReference>
<dbReference type="InterPro" id="IPR036390">
    <property type="entry name" value="WH_DNA-bd_sf"/>
</dbReference>
<evidence type="ECO:0000256" key="4">
    <source>
        <dbReference type="ARBA" id="ARBA00018180"/>
    </source>
</evidence>
<dbReference type="NCBIfam" id="NF033555">
    <property type="entry name" value="lyase_MerB"/>
    <property type="match status" value="1"/>
</dbReference>
<evidence type="ECO:0000256" key="9">
    <source>
        <dbReference type="ARBA" id="ARBA00031271"/>
    </source>
</evidence>
<accession>A0A1X1YD08</accession>
<evidence type="ECO:0000313" key="11">
    <source>
        <dbReference type="EMBL" id="ORW08959.1"/>
    </source>
</evidence>
<dbReference type="SUPFAM" id="SSF46785">
    <property type="entry name" value="Winged helix' DNA-binding domain"/>
    <property type="match status" value="1"/>
</dbReference>
<dbReference type="EC" id="4.99.1.2" evidence="3"/>
<evidence type="ECO:0000256" key="3">
    <source>
        <dbReference type="ARBA" id="ARBA00013237"/>
    </source>
</evidence>
<feature type="domain" description="Alkylmercury lyase helix-turn-helix" evidence="10">
    <location>
        <begin position="20"/>
        <end position="71"/>
    </location>
</feature>
<dbReference type="EMBL" id="LQPE01000028">
    <property type="protein sequence ID" value="ORW08959.1"/>
    <property type="molecule type" value="Genomic_DNA"/>
</dbReference>